<name>A0A290S5A8_9GAMM</name>
<gene>
    <name evidence="1" type="ORF">PARC_a2905</name>
</gene>
<dbReference type="KEGG" id="part:PARC_a2905"/>
<proteinExistence type="predicted"/>
<organism evidence="1 2">
    <name type="scientific">Pseudoalteromonas arctica A 37-1-2</name>
    <dbReference type="NCBI Taxonomy" id="1117313"/>
    <lineage>
        <taxon>Bacteria</taxon>
        <taxon>Pseudomonadati</taxon>
        <taxon>Pseudomonadota</taxon>
        <taxon>Gammaproteobacteria</taxon>
        <taxon>Alteromonadales</taxon>
        <taxon>Pseudoalteromonadaceae</taxon>
        <taxon>Pseudoalteromonas</taxon>
    </lineage>
</organism>
<dbReference type="EMBL" id="CP011025">
    <property type="protein sequence ID" value="ATC87344.1"/>
    <property type="molecule type" value="Genomic_DNA"/>
</dbReference>
<evidence type="ECO:0000313" key="1">
    <source>
        <dbReference type="EMBL" id="ATC87344.1"/>
    </source>
</evidence>
<evidence type="ECO:0000313" key="2">
    <source>
        <dbReference type="Proteomes" id="UP000016505"/>
    </source>
</evidence>
<sequence>MLFSLNKPIRRYFSSSKRGYTNKKACAMQAFKVNTFSY</sequence>
<reference evidence="1 2" key="1">
    <citation type="journal article" date="2012" name="J. Bacteriol.">
        <title>Genome sequences of type strains of seven species of the marine bacterium Pseudoalteromonas.</title>
        <authorList>
            <person name="Xie B.B."/>
            <person name="Shu Y.L."/>
            <person name="Qin Q.L."/>
            <person name="Rong J.C."/>
            <person name="Zhang X.Y."/>
            <person name="Chen X.L."/>
            <person name="Shi M."/>
            <person name="He H.L."/>
            <person name="Zhou B.C."/>
            <person name="Zhang Y.Z."/>
        </authorList>
    </citation>
    <scope>NUCLEOTIDE SEQUENCE [LARGE SCALE GENOMIC DNA]</scope>
    <source>
        <strain evidence="1 2">A 37-1-2</strain>
    </source>
</reference>
<dbReference type="AlphaFoldDB" id="A0A290S5A8"/>
<protein>
    <submittedName>
        <fullName evidence="1">Uncharacterized protein</fullName>
    </submittedName>
</protein>
<accession>A0A290S5A8</accession>
<dbReference type="Proteomes" id="UP000016505">
    <property type="component" value="Chromosome I"/>
</dbReference>